<gene>
    <name evidence="15" type="primary">dnaG_21</name>
    <name evidence="15" type="ORF">SDC9_43057</name>
</gene>
<evidence type="ECO:0000259" key="14">
    <source>
        <dbReference type="PROSITE" id="PS50880"/>
    </source>
</evidence>
<evidence type="ECO:0000256" key="4">
    <source>
        <dbReference type="ARBA" id="ARBA00022679"/>
    </source>
</evidence>
<dbReference type="Gene3D" id="3.90.580.10">
    <property type="entry name" value="Zinc finger, CHC2-type domain"/>
    <property type="match status" value="1"/>
</dbReference>
<dbReference type="GO" id="GO:0000428">
    <property type="term" value="C:DNA-directed RNA polymerase complex"/>
    <property type="evidence" value="ECO:0007669"/>
    <property type="project" value="UniProtKB-KW"/>
</dbReference>
<dbReference type="SUPFAM" id="SSF56731">
    <property type="entry name" value="DNA primase core"/>
    <property type="match status" value="1"/>
</dbReference>
<reference evidence="15" key="1">
    <citation type="submission" date="2019-08" db="EMBL/GenBank/DDBJ databases">
        <authorList>
            <person name="Kucharzyk K."/>
            <person name="Murdoch R.W."/>
            <person name="Higgins S."/>
            <person name="Loffler F."/>
        </authorList>
    </citation>
    <scope>NUCLEOTIDE SEQUENCE</scope>
</reference>
<name>A0A644W331_9ZZZZ</name>
<evidence type="ECO:0000256" key="6">
    <source>
        <dbReference type="ARBA" id="ARBA00022705"/>
    </source>
</evidence>
<keyword evidence="7" id="KW-0479">Metal-binding</keyword>
<dbReference type="Gene3D" id="3.40.1360.10">
    <property type="match status" value="1"/>
</dbReference>
<dbReference type="InterPro" id="IPR013264">
    <property type="entry name" value="DNAG_N"/>
</dbReference>
<dbReference type="FunFam" id="3.90.580.10:FF:000001">
    <property type="entry name" value="DNA primase"/>
    <property type="match status" value="1"/>
</dbReference>
<dbReference type="PROSITE" id="PS50880">
    <property type="entry name" value="TOPRIM"/>
    <property type="match status" value="1"/>
</dbReference>
<dbReference type="PIRSF" id="PIRSF002811">
    <property type="entry name" value="DnaG"/>
    <property type="match status" value="1"/>
</dbReference>
<keyword evidence="10" id="KW-0460">Magnesium</keyword>
<dbReference type="InterPro" id="IPR034151">
    <property type="entry name" value="TOPRIM_DnaG_bac"/>
</dbReference>
<evidence type="ECO:0000256" key="7">
    <source>
        <dbReference type="ARBA" id="ARBA00022723"/>
    </source>
</evidence>
<keyword evidence="8" id="KW-0863">Zinc-finger</keyword>
<evidence type="ECO:0000256" key="11">
    <source>
        <dbReference type="ARBA" id="ARBA00023125"/>
    </source>
</evidence>
<dbReference type="InterPro" id="IPR006295">
    <property type="entry name" value="DNA_primase_DnaG"/>
</dbReference>
<dbReference type="GO" id="GO:0003899">
    <property type="term" value="F:DNA-directed RNA polymerase activity"/>
    <property type="evidence" value="ECO:0007669"/>
    <property type="project" value="InterPro"/>
</dbReference>
<dbReference type="EMBL" id="VSSQ01000530">
    <property type="protein sequence ID" value="MPL96873.1"/>
    <property type="molecule type" value="Genomic_DNA"/>
</dbReference>
<dbReference type="AlphaFoldDB" id="A0A644W331"/>
<protein>
    <submittedName>
        <fullName evidence="15">DNA primase</fullName>
        <ecNumber evidence="15">2.7.7.-</ecNumber>
    </submittedName>
</protein>
<organism evidence="15">
    <name type="scientific">bioreactor metagenome</name>
    <dbReference type="NCBI Taxonomy" id="1076179"/>
    <lineage>
        <taxon>unclassified sequences</taxon>
        <taxon>metagenomes</taxon>
        <taxon>ecological metagenomes</taxon>
    </lineage>
</organism>
<dbReference type="Gene3D" id="3.90.980.10">
    <property type="entry name" value="DNA primase, catalytic core, N-terminal domain"/>
    <property type="match status" value="1"/>
</dbReference>
<dbReference type="NCBIfam" id="TIGR01391">
    <property type="entry name" value="dnaG"/>
    <property type="match status" value="1"/>
</dbReference>
<comment type="caution">
    <text evidence="15">The sequence shown here is derived from an EMBL/GenBank/DDBJ whole genome shotgun (WGS) entry which is preliminary data.</text>
</comment>
<dbReference type="Pfam" id="PF13155">
    <property type="entry name" value="Toprim_2"/>
    <property type="match status" value="1"/>
</dbReference>
<dbReference type="CDD" id="cd03364">
    <property type="entry name" value="TOPRIM_DnaG_primases"/>
    <property type="match status" value="1"/>
</dbReference>
<keyword evidence="11" id="KW-0238">DNA-binding</keyword>
<dbReference type="GO" id="GO:0006269">
    <property type="term" value="P:DNA replication, synthesis of primer"/>
    <property type="evidence" value="ECO:0007669"/>
    <property type="project" value="UniProtKB-KW"/>
</dbReference>
<dbReference type="GO" id="GO:0008270">
    <property type="term" value="F:zinc ion binding"/>
    <property type="evidence" value="ECO:0007669"/>
    <property type="project" value="UniProtKB-KW"/>
</dbReference>
<dbReference type="SMART" id="SM00400">
    <property type="entry name" value="ZnF_CHCC"/>
    <property type="match status" value="1"/>
</dbReference>
<dbReference type="InterPro" id="IPR036977">
    <property type="entry name" value="DNA_primase_Znf_CHC2"/>
</dbReference>
<keyword evidence="2" id="KW-0240">DNA-directed RNA polymerase</keyword>
<dbReference type="InterPro" id="IPR037068">
    <property type="entry name" value="DNA_primase_core_N_sf"/>
</dbReference>
<dbReference type="GO" id="GO:0003677">
    <property type="term" value="F:DNA binding"/>
    <property type="evidence" value="ECO:0007669"/>
    <property type="project" value="UniProtKB-KW"/>
</dbReference>
<dbReference type="Pfam" id="PF08275">
    <property type="entry name" value="DNAG_N"/>
    <property type="match status" value="1"/>
</dbReference>
<keyword evidence="9" id="KW-0862">Zinc</keyword>
<feature type="domain" description="Toprim" evidence="14">
    <location>
        <begin position="249"/>
        <end position="330"/>
    </location>
</feature>
<keyword evidence="6" id="KW-0235">DNA replication</keyword>
<evidence type="ECO:0000256" key="8">
    <source>
        <dbReference type="ARBA" id="ARBA00022771"/>
    </source>
</evidence>
<dbReference type="InterPro" id="IPR006171">
    <property type="entry name" value="TOPRIM_dom"/>
</dbReference>
<evidence type="ECO:0000256" key="2">
    <source>
        <dbReference type="ARBA" id="ARBA00022478"/>
    </source>
</evidence>
<evidence type="ECO:0000256" key="1">
    <source>
        <dbReference type="ARBA" id="ARBA00001947"/>
    </source>
</evidence>
<feature type="region of interest" description="Disordered" evidence="13">
    <location>
        <begin position="422"/>
        <end position="443"/>
    </location>
</feature>
<dbReference type="InterPro" id="IPR030846">
    <property type="entry name" value="DnaG_bac"/>
</dbReference>
<comment type="cofactor">
    <cofactor evidence="1">
        <name>Zn(2+)</name>
        <dbReference type="ChEBI" id="CHEBI:29105"/>
    </cofactor>
</comment>
<evidence type="ECO:0000256" key="10">
    <source>
        <dbReference type="ARBA" id="ARBA00022842"/>
    </source>
</evidence>
<evidence type="ECO:0000256" key="13">
    <source>
        <dbReference type="SAM" id="MobiDB-lite"/>
    </source>
</evidence>
<evidence type="ECO:0000313" key="15">
    <source>
        <dbReference type="EMBL" id="MPL96873.1"/>
    </source>
</evidence>
<proteinExistence type="inferred from homology"/>
<keyword evidence="3" id="KW-0639">Primosome</keyword>
<dbReference type="Pfam" id="PF01807">
    <property type="entry name" value="Zn_ribbon_DnaG"/>
    <property type="match status" value="1"/>
</dbReference>
<keyword evidence="12" id="KW-0804">Transcription</keyword>
<dbReference type="GO" id="GO:1990077">
    <property type="term" value="C:primosome complex"/>
    <property type="evidence" value="ECO:0007669"/>
    <property type="project" value="UniProtKB-KW"/>
</dbReference>
<dbReference type="InterPro" id="IPR002694">
    <property type="entry name" value="Znf_CHC2"/>
</dbReference>
<keyword evidence="5 15" id="KW-0548">Nucleotidyltransferase</keyword>
<evidence type="ECO:0000256" key="12">
    <source>
        <dbReference type="ARBA" id="ARBA00023163"/>
    </source>
</evidence>
<dbReference type="PANTHER" id="PTHR30313:SF2">
    <property type="entry name" value="DNA PRIMASE"/>
    <property type="match status" value="1"/>
</dbReference>
<accession>A0A644W331</accession>
<evidence type="ECO:0000256" key="9">
    <source>
        <dbReference type="ARBA" id="ARBA00022833"/>
    </source>
</evidence>
<evidence type="ECO:0000256" key="3">
    <source>
        <dbReference type="ARBA" id="ARBA00022515"/>
    </source>
</evidence>
<dbReference type="PANTHER" id="PTHR30313">
    <property type="entry name" value="DNA PRIMASE"/>
    <property type="match status" value="1"/>
</dbReference>
<dbReference type="SUPFAM" id="SSF57783">
    <property type="entry name" value="Zinc beta-ribbon"/>
    <property type="match status" value="1"/>
</dbReference>
<dbReference type="EC" id="2.7.7.-" evidence="15"/>
<dbReference type="SMART" id="SM00493">
    <property type="entry name" value="TOPRIM"/>
    <property type="match status" value="1"/>
</dbReference>
<evidence type="ECO:0000256" key="5">
    <source>
        <dbReference type="ARBA" id="ARBA00022695"/>
    </source>
</evidence>
<dbReference type="InterPro" id="IPR050219">
    <property type="entry name" value="DnaG_primase"/>
</dbReference>
<dbReference type="HAMAP" id="MF_00974">
    <property type="entry name" value="DNA_primase_DnaG"/>
    <property type="match status" value="1"/>
</dbReference>
<sequence length="580" mass="64692">MQQSDDVRRIKERLDIVEVIGDHVRLKKAGANFIGLCPFHEEKTPSFTVSPSRQTFHCFGCGQGGDIFTFVMEKESLGFREALEVLAARAGVTLSASRGGEKRDRSLSDIMEMACSHYRNLLRGPEGEAARAYLGRRNLLPETWERFELGWAPSSWDSLWNSLFRQGVPPKEALDAGLVLEGKGGLYDRFRGRVIFPVRDIAGRLLAFGGRLIDGEGAKYINSPEGALYSKRKNLYLLHRAKEAARATGRLILVEGYMDAIRLHLGGFEETAASLGTALTEEQAALIRRLADRCCICYDSDLAGQEAAMRGMYVLQKAGLDVRVVELPRGKDPDDLLSLPEGRELFEKALASARPLILHHVFLRGEMLRSPDKRRKAADEILSGLGSLSPVDVAPYLPRVAASMGIFPHELSALLEEYRKRGGSREHSAADTERPVAPRREDEGDEVEAAVCALLWKDDHIRRTADEIQVLSLVEDERIQTVAAALLSAPSREDVEARWHSLGETFPLRAIARGGDWCEGLGDARAAWDVVLDILGKRKARREYERIREKLSRGEADREDLLRFQEVARLLKSSPAEKEK</sequence>
<keyword evidence="4 15" id="KW-0808">Transferase</keyword>
<dbReference type="GO" id="GO:0005737">
    <property type="term" value="C:cytoplasm"/>
    <property type="evidence" value="ECO:0007669"/>
    <property type="project" value="TreeGrafter"/>
</dbReference>
<feature type="compositionally biased region" description="Basic and acidic residues" evidence="13">
    <location>
        <begin position="422"/>
        <end position="442"/>
    </location>
</feature>